<dbReference type="GO" id="GO:0046872">
    <property type="term" value="F:metal ion binding"/>
    <property type="evidence" value="ECO:0007669"/>
    <property type="project" value="UniProtKB-KW"/>
</dbReference>
<evidence type="ECO:0000256" key="1">
    <source>
        <dbReference type="ARBA" id="ARBA00004123"/>
    </source>
</evidence>
<dbReference type="PANTHER" id="PTHR46910:SF3">
    <property type="entry name" value="HALOTOLERANCE PROTEIN 9-RELATED"/>
    <property type="match status" value="1"/>
</dbReference>
<dbReference type="GO" id="GO:0005634">
    <property type="term" value="C:nucleus"/>
    <property type="evidence" value="ECO:0007669"/>
    <property type="project" value="UniProtKB-SubCell"/>
</dbReference>
<proteinExistence type="predicted"/>
<evidence type="ECO:0000313" key="7">
    <source>
        <dbReference type="Proteomes" id="UP000242875"/>
    </source>
</evidence>
<comment type="caution">
    <text evidence="6">The sequence shown here is derived from an EMBL/GenBank/DDBJ whole genome shotgun (WGS) entry which is preliminary data.</text>
</comment>
<evidence type="ECO:0000256" key="4">
    <source>
        <dbReference type="ARBA" id="ARBA00023242"/>
    </source>
</evidence>
<sequence length="766" mass="87099">MDAECVYDNIKPVNSMDDSENVRLLEENVRMLAKRLDRTRKQSSIQLMDGQRHSSEEEEEEGNCPLRLRKTKEGLSLHSGATTLPELVSLLLQYLHTRYPPELLRHITPLAYSYMESETKRDPDVVLGHYRFWDNHGGGVIRLLNSVVCQASRRGFEGITFRKVLPPYEAEEDDRISCSPTSDYSESFAISIPKSSLIQHSLFVYFSCIHPLRPILHVNTFWDAYADVGQSPSITFLTYAITTVSLPHLIAHHSERLDTNRPLHALSLVQEFMLEAHQLLEDLFDASDVWMACALHLLENAWLTLDKKRALVYHDMALRISADLVSEKGALGEMGRRLWWSLGYQANLLEFSCYSFMAHGTLNIHPSQIDFPQALPDEDEDMQRSIDFFSQLLRISRLHERIYQMVIVQRDTEESYSYNSVDRDRQLLTMDEEQRVLAELLNQYYDDLPMLFKSGVIMSGLDAIRRDSTLLEGPYDHTAMMRLQLKLFIDISWLATYKRHAILGTDGVRIDLTCPASDYTDEKSSRAYHAWRNVISASVQVIHVLVLMHHRGHTLGIQDEATELFQVLIGSVAAECLLAGRERNIIPAFGSLEPCQLHDPATDAEVARGHDSVSDLLNAWIDAFDRSDHQSFSVHRRDVFGTYWRSLRQVIRPVLQLSSSPETQPSLSPHSSPNGSDMFYSAFPHADNDMLSSRYRNSQISTSPSGSDSGVDLEMDASLASCSSCHVAGFSLSPPVKEEPDIWDSVNWFAEDEKTSNLLPNPTMWV</sequence>
<name>A0A261XZQ7_9FUNG</name>
<evidence type="ECO:0008006" key="8">
    <source>
        <dbReference type="Google" id="ProtNLM"/>
    </source>
</evidence>
<dbReference type="PANTHER" id="PTHR46910">
    <property type="entry name" value="TRANSCRIPTION FACTOR PDR1"/>
    <property type="match status" value="1"/>
</dbReference>
<dbReference type="GO" id="GO:0003677">
    <property type="term" value="F:DNA binding"/>
    <property type="evidence" value="ECO:0007669"/>
    <property type="project" value="UniProtKB-KW"/>
</dbReference>
<feature type="region of interest" description="Disordered" evidence="5">
    <location>
        <begin position="42"/>
        <end position="64"/>
    </location>
</feature>
<evidence type="ECO:0000256" key="3">
    <source>
        <dbReference type="ARBA" id="ARBA00023125"/>
    </source>
</evidence>
<keyword evidence="4" id="KW-0539">Nucleus</keyword>
<protein>
    <recommendedName>
        <fullName evidence="8">Transcription factor domain-containing protein</fullName>
    </recommendedName>
</protein>
<dbReference type="InterPro" id="IPR050987">
    <property type="entry name" value="AtrR-like"/>
</dbReference>
<reference evidence="6 7" key="1">
    <citation type="journal article" date="2017" name="Mycologia">
        <title>Bifiguratus adelaidae, gen. et sp. nov., a new member of Mucoromycotina in endophytic and soil-dwelling habitats.</title>
        <authorList>
            <person name="Torres-Cruz T.J."/>
            <person name="Billingsley Tobias T.L."/>
            <person name="Almatruk M."/>
            <person name="Hesse C."/>
            <person name="Kuske C.R."/>
            <person name="Desiro A."/>
            <person name="Benucci G.M."/>
            <person name="Bonito G."/>
            <person name="Stajich J.E."/>
            <person name="Dunlap C."/>
            <person name="Arnold A.E."/>
            <person name="Porras-Alfaro A."/>
        </authorList>
    </citation>
    <scope>NUCLEOTIDE SEQUENCE [LARGE SCALE GENOMIC DNA]</scope>
    <source>
        <strain evidence="6 7">AZ0501</strain>
    </source>
</reference>
<dbReference type="Proteomes" id="UP000242875">
    <property type="component" value="Unassembled WGS sequence"/>
</dbReference>
<dbReference type="EMBL" id="MVBO01000066">
    <property type="protein sequence ID" value="OZJ03845.1"/>
    <property type="molecule type" value="Genomic_DNA"/>
</dbReference>
<organism evidence="6 7">
    <name type="scientific">Bifiguratus adelaidae</name>
    <dbReference type="NCBI Taxonomy" id="1938954"/>
    <lineage>
        <taxon>Eukaryota</taxon>
        <taxon>Fungi</taxon>
        <taxon>Fungi incertae sedis</taxon>
        <taxon>Mucoromycota</taxon>
        <taxon>Mucoromycotina</taxon>
        <taxon>Endogonomycetes</taxon>
        <taxon>Endogonales</taxon>
        <taxon>Endogonales incertae sedis</taxon>
        <taxon>Bifiguratus</taxon>
    </lineage>
</organism>
<gene>
    <name evidence="6" type="ORF">BZG36_04306</name>
</gene>
<evidence type="ECO:0000313" key="6">
    <source>
        <dbReference type="EMBL" id="OZJ03845.1"/>
    </source>
</evidence>
<dbReference type="CDD" id="cd12148">
    <property type="entry name" value="fungal_TF_MHR"/>
    <property type="match status" value="1"/>
</dbReference>
<dbReference type="AlphaFoldDB" id="A0A261XZQ7"/>
<keyword evidence="7" id="KW-1185">Reference proteome</keyword>
<evidence type="ECO:0000256" key="2">
    <source>
        <dbReference type="ARBA" id="ARBA00022723"/>
    </source>
</evidence>
<dbReference type="GO" id="GO:0003700">
    <property type="term" value="F:DNA-binding transcription factor activity"/>
    <property type="evidence" value="ECO:0007669"/>
    <property type="project" value="InterPro"/>
</dbReference>
<accession>A0A261XZQ7</accession>
<comment type="subcellular location">
    <subcellularLocation>
        <location evidence="1">Nucleus</location>
    </subcellularLocation>
</comment>
<keyword evidence="3" id="KW-0238">DNA-binding</keyword>
<evidence type="ECO:0000256" key="5">
    <source>
        <dbReference type="SAM" id="MobiDB-lite"/>
    </source>
</evidence>
<keyword evidence="2" id="KW-0479">Metal-binding</keyword>